<evidence type="ECO:0000313" key="2">
    <source>
        <dbReference type="Proteomes" id="UP000193801"/>
    </source>
</evidence>
<gene>
    <name evidence="1" type="ORF">AWB91_23070</name>
</gene>
<accession>A0ABX3VJX0</accession>
<proteinExistence type="predicted"/>
<keyword evidence="2" id="KW-1185">Reference proteome</keyword>
<sequence length="64" mass="6843">MAAGTSVTTCQFSKNVRDAFEQSGFRTGTVEAFSPVTGLWYDMDCAGTYPVACTGGKNALVYVY</sequence>
<dbReference type="Proteomes" id="UP000193801">
    <property type="component" value="Unassembled WGS sequence"/>
</dbReference>
<reference evidence="1 2" key="1">
    <citation type="journal article" date="2015" name="Emerg. Microbes Infect.">
        <title>Characterization of 17 strains belonging to the Mycobacterium simiae complex and description of Mycobacterium paraense sp. nov.</title>
        <authorList>
            <person name="Fusco da Costa A.R."/>
            <person name="Fedrizzi T."/>
            <person name="Lopes M.L."/>
            <person name="Pecorari M."/>
            <person name="Oliveira da Costa W.L."/>
            <person name="Giacobazzi E."/>
            <person name="da Costa Bahia J.R."/>
            <person name="De Sanctis V."/>
            <person name="Batista Lima K.V."/>
            <person name="Bertorelli R."/>
            <person name="Grottola A."/>
            <person name="Fabio A."/>
            <person name="Mariottini A."/>
            <person name="Ferretti P."/>
            <person name="Di Leva F."/>
            <person name="Fregni Serpini G."/>
            <person name="Tagliazucchi S."/>
            <person name="Rumpianesi F."/>
            <person name="Jousson O."/>
            <person name="Segata N."/>
            <person name="Tortoli E."/>
        </authorList>
    </citation>
    <scope>NUCLEOTIDE SEQUENCE [LARGE SCALE GENOMIC DNA]</scope>
    <source>
        <strain evidence="1 2">FI-07156</strain>
    </source>
</reference>
<organism evidence="1 2">
    <name type="scientific">Mycobacterium paraense</name>
    <dbReference type="NCBI Taxonomy" id="767916"/>
    <lineage>
        <taxon>Bacteria</taxon>
        <taxon>Bacillati</taxon>
        <taxon>Actinomycetota</taxon>
        <taxon>Actinomycetes</taxon>
        <taxon>Mycobacteriales</taxon>
        <taxon>Mycobacteriaceae</taxon>
        <taxon>Mycobacterium</taxon>
        <taxon>Mycobacterium simiae complex</taxon>
    </lineage>
</organism>
<dbReference type="EMBL" id="LQPK01000020">
    <property type="protein sequence ID" value="ORW29571.1"/>
    <property type="molecule type" value="Genomic_DNA"/>
</dbReference>
<name>A0ABX3VJX0_9MYCO</name>
<comment type="caution">
    <text evidence="1">The sequence shown here is derived from an EMBL/GenBank/DDBJ whole genome shotgun (WGS) entry which is preliminary data.</text>
</comment>
<protein>
    <submittedName>
        <fullName evidence="1">Uncharacterized protein</fullName>
    </submittedName>
</protein>
<evidence type="ECO:0000313" key="1">
    <source>
        <dbReference type="EMBL" id="ORW29571.1"/>
    </source>
</evidence>